<evidence type="ECO:0000256" key="4">
    <source>
        <dbReference type="ARBA" id="ARBA00022825"/>
    </source>
</evidence>
<dbReference type="InterPro" id="IPR015500">
    <property type="entry name" value="Peptidase_S8_subtilisin-rel"/>
</dbReference>
<dbReference type="Gene3D" id="3.40.50.200">
    <property type="entry name" value="Peptidase S8/S53 domain"/>
    <property type="match status" value="2"/>
</dbReference>
<evidence type="ECO:0000256" key="8">
    <source>
        <dbReference type="SAM" id="SignalP"/>
    </source>
</evidence>
<gene>
    <name evidence="10" type="ORF">J2Z48_001378</name>
</gene>
<dbReference type="InterPro" id="IPR034213">
    <property type="entry name" value="S8_Vpr-like"/>
</dbReference>
<evidence type="ECO:0000313" key="11">
    <source>
        <dbReference type="Proteomes" id="UP001238450"/>
    </source>
</evidence>
<protein>
    <submittedName>
        <fullName evidence="10">Minor extracellular serine protease Vpr</fullName>
        <ecNumber evidence="10">3.4.21.-</ecNumber>
    </submittedName>
</protein>
<dbReference type="PROSITE" id="PS51892">
    <property type="entry name" value="SUBTILASE"/>
    <property type="match status" value="1"/>
</dbReference>
<keyword evidence="11" id="KW-1185">Reference proteome</keyword>
<evidence type="ECO:0000256" key="1">
    <source>
        <dbReference type="ARBA" id="ARBA00011073"/>
    </source>
</evidence>
<dbReference type="InterPro" id="IPR022398">
    <property type="entry name" value="Peptidase_S8_His-AS"/>
</dbReference>
<comment type="similarity">
    <text evidence="1 6 7">Belongs to the peptidase S8 family.</text>
</comment>
<evidence type="ECO:0000256" key="6">
    <source>
        <dbReference type="PROSITE-ProRule" id="PRU01240"/>
    </source>
</evidence>
<evidence type="ECO:0000256" key="7">
    <source>
        <dbReference type="RuleBase" id="RU003355"/>
    </source>
</evidence>
<dbReference type="Proteomes" id="UP001238450">
    <property type="component" value="Unassembled WGS sequence"/>
</dbReference>
<dbReference type="AlphaFoldDB" id="A0AAJ1WTP4"/>
<dbReference type="InterPro" id="IPR023828">
    <property type="entry name" value="Peptidase_S8_Ser-AS"/>
</dbReference>
<feature type="chain" id="PRO_5042477834" evidence="8">
    <location>
        <begin position="25"/>
        <end position="654"/>
    </location>
</feature>
<evidence type="ECO:0000259" key="9">
    <source>
        <dbReference type="Pfam" id="PF00082"/>
    </source>
</evidence>
<feature type="active site" description="Charge relay system" evidence="5 6">
    <location>
        <position position="44"/>
    </location>
</feature>
<dbReference type="RefSeq" id="WP_307252084.1">
    <property type="nucleotide sequence ID" value="NZ_JAUSUV010000005.1"/>
</dbReference>
<comment type="caution">
    <text evidence="10">The sequence shown here is derived from an EMBL/GenBank/DDBJ whole genome shotgun (WGS) entry which is preliminary data.</text>
</comment>
<dbReference type="Pfam" id="PF00082">
    <property type="entry name" value="Peptidase_S8"/>
    <property type="match status" value="1"/>
</dbReference>
<dbReference type="CDD" id="cd07474">
    <property type="entry name" value="Peptidases_S8_subtilisin_Vpr-like"/>
    <property type="match status" value="1"/>
</dbReference>
<evidence type="ECO:0000313" key="10">
    <source>
        <dbReference type="EMBL" id="MDQ0417206.1"/>
    </source>
</evidence>
<dbReference type="SUPFAM" id="SSF52743">
    <property type="entry name" value="Subtilisin-like"/>
    <property type="match status" value="1"/>
</dbReference>
<accession>A0AAJ1WTP4</accession>
<keyword evidence="3 6" id="KW-0378">Hydrolase</keyword>
<dbReference type="PRINTS" id="PR00723">
    <property type="entry name" value="SUBTILISIN"/>
</dbReference>
<dbReference type="PANTHER" id="PTHR43806">
    <property type="entry name" value="PEPTIDASE S8"/>
    <property type="match status" value="1"/>
</dbReference>
<dbReference type="GO" id="GO:0004252">
    <property type="term" value="F:serine-type endopeptidase activity"/>
    <property type="evidence" value="ECO:0007669"/>
    <property type="project" value="UniProtKB-UniRule"/>
</dbReference>
<dbReference type="GO" id="GO:0006508">
    <property type="term" value="P:proteolysis"/>
    <property type="evidence" value="ECO:0007669"/>
    <property type="project" value="UniProtKB-KW"/>
</dbReference>
<proteinExistence type="inferred from homology"/>
<keyword evidence="4 6" id="KW-0720">Serine protease</keyword>
<organism evidence="10 11">
    <name type="scientific">Croceifilum oryzae</name>
    <dbReference type="NCBI Taxonomy" id="1553429"/>
    <lineage>
        <taxon>Bacteria</taxon>
        <taxon>Bacillati</taxon>
        <taxon>Bacillota</taxon>
        <taxon>Bacilli</taxon>
        <taxon>Bacillales</taxon>
        <taxon>Thermoactinomycetaceae</taxon>
        <taxon>Croceifilum</taxon>
    </lineage>
</organism>
<dbReference type="PROSITE" id="PS00137">
    <property type="entry name" value="SUBTILASE_HIS"/>
    <property type="match status" value="1"/>
</dbReference>
<feature type="domain" description="Peptidase S8/S53" evidence="9">
    <location>
        <begin position="35"/>
        <end position="434"/>
    </location>
</feature>
<sequence length="654" mass="70813">MKKSIVASLSLTMAITCISSYSHAKIQDTPQEFTGKGVKVAVIDSGIDKDHPDLRKNYLGGYDFVDNDDNPEDTAGHGTHVAGIIAANGKIKGVAPEASLLVYRAWDGSKGGTNEIVRAIDRAITDGAEVINISLGIPYYGTDTPINKAIQKAIDKNITVVTAAGNAGSDPWMITSLASTPEAITVGNVKQKGISRTMMSVPGGSQDIEFGLDSDSSNPKPGKYPTIHLSTLTLDTIQKQDLADKMVVANIDDKHQSQLLPDLRKKSVAAILLTTSGSQEQKKQDAGLSSKRATTDNKVPEDFFTREKEVQLLEKAGKEQKVITVLEDKEERIASNSSSGPTVGSWQIKPDFAAPGTKIKSTFPMDMADGPDKGYETISGTSMASPYVAGAAALLKQAHPDWSPSEIRGALASTAKLVKDRNNQFASPFVQGSGQIDITEALKAEILPLTNNLSFGFLNSNTGIQTITQSLKIKNVSNHSQTFVAKNQLLEGKAEIQIPDSITIPAHDTVTVPVKFKVDTSLPISKHVGTISLVQGKKQISIPYLAVVDPKDYSFGTIYGEYEMSTKNLPYVVEYYTPFSAEKLTISIKGQTADNQPISAILMEKNHAPRGYQQFRWNGVDIHNKKIPKGTYELILQTQFNKRSYQQSIPLTID</sequence>
<evidence type="ECO:0000256" key="2">
    <source>
        <dbReference type="ARBA" id="ARBA00022670"/>
    </source>
</evidence>
<feature type="active site" description="Charge relay system" evidence="5 6">
    <location>
        <position position="77"/>
    </location>
</feature>
<dbReference type="PROSITE" id="PS00136">
    <property type="entry name" value="SUBTILASE_ASP"/>
    <property type="match status" value="1"/>
</dbReference>
<keyword evidence="2 6" id="KW-0645">Protease</keyword>
<name>A0AAJ1WTP4_9BACL</name>
<dbReference type="InterPro" id="IPR023827">
    <property type="entry name" value="Peptidase_S8_Asp-AS"/>
</dbReference>
<dbReference type="InterPro" id="IPR050131">
    <property type="entry name" value="Peptidase_S8_subtilisin-like"/>
</dbReference>
<dbReference type="EC" id="3.4.21.-" evidence="10"/>
<feature type="active site" description="Charge relay system" evidence="5 6">
    <location>
        <position position="382"/>
    </location>
</feature>
<keyword evidence="8" id="KW-0732">Signal</keyword>
<evidence type="ECO:0000256" key="3">
    <source>
        <dbReference type="ARBA" id="ARBA00022801"/>
    </source>
</evidence>
<dbReference type="InterPro" id="IPR036852">
    <property type="entry name" value="Peptidase_S8/S53_dom_sf"/>
</dbReference>
<evidence type="ECO:0000256" key="5">
    <source>
        <dbReference type="PIRSR" id="PIRSR615500-1"/>
    </source>
</evidence>
<reference evidence="10 11" key="1">
    <citation type="submission" date="2023-07" db="EMBL/GenBank/DDBJ databases">
        <title>Genomic Encyclopedia of Type Strains, Phase IV (KMG-IV): sequencing the most valuable type-strain genomes for metagenomic binning, comparative biology and taxonomic classification.</title>
        <authorList>
            <person name="Goeker M."/>
        </authorList>
    </citation>
    <scope>NUCLEOTIDE SEQUENCE [LARGE SCALE GENOMIC DNA]</scope>
    <source>
        <strain evidence="10 11">DSM 46876</strain>
    </source>
</reference>
<dbReference type="EMBL" id="JAUSUV010000005">
    <property type="protein sequence ID" value="MDQ0417206.1"/>
    <property type="molecule type" value="Genomic_DNA"/>
</dbReference>
<dbReference type="Gene3D" id="2.60.40.4070">
    <property type="match status" value="1"/>
</dbReference>
<dbReference type="PANTHER" id="PTHR43806:SF65">
    <property type="entry name" value="SERINE PROTEASE APRX"/>
    <property type="match status" value="1"/>
</dbReference>
<dbReference type="PROSITE" id="PS00138">
    <property type="entry name" value="SUBTILASE_SER"/>
    <property type="match status" value="1"/>
</dbReference>
<dbReference type="InterPro" id="IPR000209">
    <property type="entry name" value="Peptidase_S8/S53_dom"/>
</dbReference>
<feature type="signal peptide" evidence="8">
    <location>
        <begin position="1"/>
        <end position="24"/>
    </location>
</feature>